<dbReference type="AlphaFoldDB" id="A0A2P2JSW8"/>
<sequence>MGPRLMAMLFGQDSHYLHNRSSHRHLSL</sequence>
<reference evidence="1" key="1">
    <citation type="submission" date="2018-02" db="EMBL/GenBank/DDBJ databases">
        <title>Rhizophora mucronata_Transcriptome.</title>
        <authorList>
            <person name="Meera S.P."/>
            <person name="Sreeshan A."/>
            <person name="Augustine A."/>
        </authorList>
    </citation>
    <scope>NUCLEOTIDE SEQUENCE</scope>
    <source>
        <tissue evidence="1">Leaf</tissue>
    </source>
</reference>
<name>A0A2P2JSW8_RHIMU</name>
<protein>
    <submittedName>
        <fullName evidence="1">Arginine/serine-rich family protein</fullName>
    </submittedName>
</protein>
<accession>A0A2P2JSW8</accession>
<dbReference type="EMBL" id="GGEC01016074">
    <property type="protein sequence ID" value="MBW96557.1"/>
    <property type="molecule type" value="Transcribed_RNA"/>
</dbReference>
<evidence type="ECO:0000313" key="1">
    <source>
        <dbReference type="EMBL" id="MBW96557.1"/>
    </source>
</evidence>
<proteinExistence type="predicted"/>
<organism evidence="1">
    <name type="scientific">Rhizophora mucronata</name>
    <name type="common">Asiatic mangrove</name>
    <dbReference type="NCBI Taxonomy" id="61149"/>
    <lineage>
        <taxon>Eukaryota</taxon>
        <taxon>Viridiplantae</taxon>
        <taxon>Streptophyta</taxon>
        <taxon>Embryophyta</taxon>
        <taxon>Tracheophyta</taxon>
        <taxon>Spermatophyta</taxon>
        <taxon>Magnoliopsida</taxon>
        <taxon>eudicotyledons</taxon>
        <taxon>Gunneridae</taxon>
        <taxon>Pentapetalae</taxon>
        <taxon>rosids</taxon>
        <taxon>fabids</taxon>
        <taxon>Malpighiales</taxon>
        <taxon>Rhizophoraceae</taxon>
        <taxon>Rhizophora</taxon>
    </lineage>
</organism>